<evidence type="ECO:0000313" key="1">
    <source>
        <dbReference type="EMBL" id="EYB66932.1"/>
    </source>
</evidence>
<keyword evidence="2" id="KW-1185">Reference proteome</keyword>
<sequence>MLYSQVKLTQLPFCKTYGCKQVGKQAADDPVQPYVIITYHLTKADAWAEADHFPDGALMGVTLVFRRQPLTEPDKAVALALIKALTGGVYSKQVLEKCFTISEKNAVQDDYFSSETGLASGQVSGNLNWVGKCYMPIEGFKRRSLVTVYGTFH</sequence>
<comment type="caution">
    <text evidence="1">The sequence shown here is derived from an EMBL/GenBank/DDBJ whole genome shotgun (WGS) entry which is preliminary data.</text>
</comment>
<proteinExistence type="predicted"/>
<evidence type="ECO:0000313" key="2">
    <source>
        <dbReference type="Proteomes" id="UP000020492"/>
    </source>
</evidence>
<dbReference type="Proteomes" id="UP000020492">
    <property type="component" value="Unassembled WGS sequence"/>
</dbReference>
<dbReference type="STRING" id="1476583.DEIPH_ctg060orf0006"/>
<dbReference type="EMBL" id="JHAC01000058">
    <property type="protein sequence ID" value="EYB66932.1"/>
    <property type="molecule type" value="Genomic_DNA"/>
</dbReference>
<accession>A0A016QM20</accession>
<dbReference type="AlphaFoldDB" id="A0A016QM20"/>
<protein>
    <submittedName>
        <fullName evidence="1">Uncharacterized protein</fullName>
    </submittedName>
</protein>
<dbReference type="PATRIC" id="fig|1476583.3.peg.3020"/>
<reference evidence="1 2" key="1">
    <citation type="submission" date="2014-03" db="EMBL/GenBank/DDBJ databases">
        <title>Draft genome sequence of Deinococcus phoenicis 1P10ME.</title>
        <authorList>
            <person name="Stepanov V.G."/>
            <person name="Vaishampayan P."/>
            <person name="Venkateswaran K."/>
            <person name="Fox G.E."/>
        </authorList>
    </citation>
    <scope>NUCLEOTIDE SEQUENCE [LARGE SCALE GENOMIC DNA]</scope>
    <source>
        <strain evidence="1 2">1P10ME</strain>
    </source>
</reference>
<organism evidence="1 2">
    <name type="scientific">Deinococcus phoenicis</name>
    <dbReference type="NCBI Taxonomy" id="1476583"/>
    <lineage>
        <taxon>Bacteria</taxon>
        <taxon>Thermotogati</taxon>
        <taxon>Deinococcota</taxon>
        <taxon>Deinococci</taxon>
        <taxon>Deinococcales</taxon>
        <taxon>Deinococcaceae</taxon>
        <taxon>Deinococcus</taxon>
    </lineage>
</organism>
<name>A0A016QM20_9DEIO</name>
<gene>
    <name evidence="1" type="ORF">DEIPH_ctg060orf0006</name>
</gene>